<accession>A0A2S3X4H3</accession>
<evidence type="ECO:0000313" key="2">
    <source>
        <dbReference type="EMBL" id="POG10474.1"/>
    </source>
</evidence>
<dbReference type="EMBL" id="MINH01000019">
    <property type="protein sequence ID" value="POG10474.1"/>
    <property type="molecule type" value="Genomic_DNA"/>
</dbReference>
<feature type="transmembrane region" description="Helical" evidence="1">
    <location>
        <begin position="9"/>
        <end position="25"/>
    </location>
</feature>
<organism evidence="2 3">
    <name type="scientific">Pseudomonas putida</name>
    <name type="common">Arthrobacter siderocapsulatus</name>
    <dbReference type="NCBI Taxonomy" id="303"/>
    <lineage>
        <taxon>Bacteria</taxon>
        <taxon>Pseudomonadati</taxon>
        <taxon>Pseudomonadota</taxon>
        <taxon>Gammaproteobacteria</taxon>
        <taxon>Pseudomonadales</taxon>
        <taxon>Pseudomonadaceae</taxon>
        <taxon>Pseudomonas</taxon>
    </lineage>
</organism>
<evidence type="ECO:0000313" key="3">
    <source>
        <dbReference type="Proteomes" id="UP000237230"/>
    </source>
</evidence>
<dbReference type="Proteomes" id="UP000237230">
    <property type="component" value="Unassembled WGS sequence"/>
</dbReference>
<proteinExistence type="predicted"/>
<evidence type="ECO:0000256" key="1">
    <source>
        <dbReference type="SAM" id="Phobius"/>
    </source>
</evidence>
<comment type="caution">
    <text evidence="2">The sequence shown here is derived from an EMBL/GenBank/DDBJ whole genome shotgun (WGS) entry which is preliminary data.</text>
</comment>
<gene>
    <name evidence="2" type="ORF">BGP84_12335</name>
</gene>
<protein>
    <submittedName>
        <fullName evidence="2">Uncharacterized protein</fullName>
    </submittedName>
</protein>
<feature type="transmembrane region" description="Helical" evidence="1">
    <location>
        <begin position="31"/>
        <end position="47"/>
    </location>
</feature>
<reference evidence="2 3" key="1">
    <citation type="submission" date="2016-08" db="EMBL/GenBank/DDBJ databases">
        <authorList>
            <person name="Seilhamer J.J."/>
        </authorList>
    </citation>
    <scope>NUCLEOTIDE SEQUENCE [LARGE SCALE GENOMIC DNA]</scope>
    <source>
        <strain evidence="2 3">KH-21-114</strain>
    </source>
</reference>
<reference evidence="2 3" key="2">
    <citation type="submission" date="2018-03" db="EMBL/GenBank/DDBJ databases">
        <title>Draft genome of Pseudomonas putida strain KH-21-114.</title>
        <authorList>
            <person name="Yoshizawa S."/>
            <person name="Khan N.H."/>
            <person name="Nishimura M."/>
            <person name="Chiura H.X."/>
            <person name="Ogura Y."/>
            <person name="Hayashi T."/>
            <person name="Kogure K."/>
        </authorList>
    </citation>
    <scope>NUCLEOTIDE SEQUENCE [LARGE SCALE GENOMIC DNA]</scope>
    <source>
        <strain evidence="2 3">KH-21-114</strain>
    </source>
</reference>
<keyword evidence="1" id="KW-0812">Transmembrane</keyword>
<keyword evidence="1" id="KW-0472">Membrane</keyword>
<sequence length="62" mass="7348">MRYSKIRPFLWWAGALQFFAIVAAIEHRAWDVVFICLMVIAVGIWFARDVQRLEAHKQPSMR</sequence>
<dbReference type="AlphaFoldDB" id="A0A2S3X4H3"/>
<keyword evidence="1" id="KW-1133">Transmembrane helix</keyword>
<name>A0A2S3X4H3_PSEPU</name>